<evidence type="ECO:0000256" key="4">
    <source>
        <dbReference type="ARBA" id="ARBA00022801"/>
    </source>
</evidence>
<name>A0A6N9Q0R6_9BACL</name>
<comment type="catalytic activity">
    <reaction evidence="1">
        <text>Hydrolyzes the link between N-acetylmuramoyl residues and L-amino acid residues in certain cell-wall glycopeptides.</text>
        <dbReference type="EC" id="3.5.1.28"/>
    </reaction>
</comment>
<dbReference type="EC" id="3.5.1.28" evidence="3"/>
<dbReference type="GO" id="GO:0071555">
    <property type="term" value="P:cell wall organization"/>
    <property type="evidence" value="ECO:0007669"/>
    <property type="project" value="UniProtKB-KW"/>
</dbReference>
<dbReference type="InterPro" id="IPR001119">
    <property type="entry name" value="SLH_dom"/>
</dbReference>
<evidence type="ECO:0000256" key="3">
    <source>
        <dbReference type="ARBA" id="ARBA00011901"/>
    </source>
</evidence>
<evidence type="ECO:0000259" key="8">
    <source>
        <dbReference type="PROSITE" id="PS51272"/>
    </source>
</evidence>
<protein>
    <recommendedName>
        <fullName evidence="3">N-acetylmuramoyl-L-alanine amidase</fullName>
        <ecNumber evidence="3">3.5.1.28</ecNumber>
    </recommendedName>
</protein>
<sequence length="387" mass="43646">MIKQDFIPKLNRNRPGYPMEPQGLLIHSTNNWKKSADAEMHAKYLKSGQNHVAGWHVTVDAEQAIQHIPFNENAWHAGDGSQGHYNRNWIGMETCTNLVTRNQKLDDPTYQNAVKTAAEIVKMFHFTRDQVQPHNVVKGKNCPWDKHFDRDQFREDVFKLVEGTPILSEPTATIRQAQEWAKGRGATRTFIDIAQLYWSIDPKSGVNPAIAYAQSAKETGFGRFGGVIDETYKNPCGMKTTSGGGNYDPEAHQRFKSWEEGITAHCDHLALYAGAEGYPKSDPPDPRHFSWIFGKAKTVEQLSGRWAPSETYGQSILEDYLKPLEQMEVDIMSRFSDLSDDRWSASAIEKVAEQGLMVGYNDGTFKPTEPVTREELAVILTRLKGGN</sequence>
<comment type="similarity">
    <text evidence="2">Belongs to the N-acetylmuramoyl-L-alanine amidase 2 family.</text>
</comment>
<gene>
    <name evidence="9" type="ORF">ERL59_05130</name>
</gene>
<keyword evidence="10" id="KW-1185">Reference proteome</keyword>
<dbReference type="PANTHER" id="PTHR30417">
    <property type="entry name" value="N-ACETYLMURAMOYL-L-ALANINE AMIDASE AMID"/>
    <property type="match status" value="1"/>
</dbReference>
<reference evidence="9 10" key="1">
    <citation type="submission" date="2019-01" db="EMBL/GenBank/DDBJ databases">
        <title>Chengkuizengella sp. nov., isolated from deep-sea sediment of East Pacific Ocean.</title>
        <authorList>
            <person name="Yang J."/>
            <person name="Lai Q."/>
            <person name="Shao Z."/>
        </authorList>
    </citation>
    <scope>NUCLEOTIDE SEQUENCE [LARGE SCALE GENOMIC DNA]</scope>
    <source>
        <strain evidence="9 10">YPA3-1-1</strain>
    </source>
</reference>
<dbReference type="Proteomes" id="UP000448943">
    <property type="component" value="Unassembled WGS sequence"/>
</dbReference>
<dbReference type="GO" id="GO:0008745">
    <property type="term" value="F:N-acetylmuramoyl-L-alanine amidase activity"/>
    <property type="evidence" value="ECO:0007669"/>
    <property type="project" value="UniProtKB-EC"/>
</dbReference>
<keyword evidence="6" id="KW-0178">Competence</keyword>
<proteinExistence type="inferred from homology"/>
<dbReference type="InterPro" id="IPR002502">
    <property type="entry name" value="Amidase_domain"/>
</dbReference>
<dbReference type="Pfam" id="PF01832">
    <property type="entry name" value="Glucosaminidase"/>
    <property type="match status" value="1"/>
</dbReference>
<dbReference type="Pfam" id="PF01510">
    <property type="entry name" value="Amidase_2"/>
    <property type="match status" value="1"/>
</dbReference>
<dbReference type="Pfam" id="PF00395">
    <property type="entry name" value="SLH"/>
    <property type="match status" value="1"/>
</dbReference>
<dbReference type="GO" id="GO:0030435">
    <property type="term" value="P:sporulation resulting in formation of a cellular spore"/>
    <property type="evidence" value="ECO:0007669"/>
    <property type="project" value="UniProtKB-KW"/>
</dbReference>
<dbReference type="GO" id="GO:0009254">
    <property type="term" value="P:peptidoglycan turnover"/>
    <property type="evidence" value="ECO:0007669"/>
    <property type="project" value="TreeGrafter"/>
</dbReference>
<keyword evidence="5" id="KW-0749">Sporulation</keyword>
<dbReference type="InterPro" id="IPR051206">
    <property type="entry name" value="NAMLAA_amidase_2"/>
</dbReference>
<dbReference type="OrthoDB" id="9794294at2"/>
<dbReference type="InterPro" id="IPR002901">
    <property type="entry name" value="MGlyc_endo_b_GlcNAc-like_dom"/>
</dbReference>
<evidence type="ECO:0000256" key="1">
    <source>
        <dbReference type="ARBA" id="ARBA00001561"/>
    </source>
</evidence>
<accession>A0A6N9Q0R6</accession>
<dbReference type="InterPro" id="IPR036505">
    <property type="entry name" value="Amidase/PGRP_sf"/>
</dbReference>
<comment type="caution">
    <text evidence="9">The sequence shown here is derived from an EMBL/GenBank/DDBJ whole genome shotgun (WGS) entry which is preliminary data.</text>
</comment>
<evidence type="ECO:0000256" key="2">
    <source>
        <dbReference type="ARBA" id="ARBA00007553"/>
    </source>
</evidence>
<feature type="domain" description="SLH" evidence="8">
    <location>
        <begin position="331"/>
        <end position="387"/>
    </location>
</feature>
<dbReference type="Gene3D" id="3.40.80.10">
    <property type="entry name" value="Peptidoglycan recognition protein-like"/>
    <property type="match status" value="1"/>
</dbReference>
<keyword evidence="4" id="KW-0378">Hydrolase</keyword>
<evidence type="ECO:0000256" key="6">
    <source>
        <dbReference type="ARBA" id="ARBA00023287"/>
    </source>
</evidence>
<evidence type="ECO:0000256" key="5">
    <source>
        <dbReference type="ARBA" id="ARBA00022969"/>
    </source>
</evidence>
<dbReference type="EMBL" id="SIJB01000013">
    <property type="protein sequence ID" value="NBI28333.1"/>
    <property type="molecule type" value="Genomic_DNA"/>
</dbReference>
<evidence type="ECO:0000256" key="7">
    <source>
        <dbReference type="ARBA" id="ARBA00023316"/>
    </source>
</evidence>
<dbReference type="AlphaFoldDB" id="A0A6N9Q0R6"/>
<dbReference type="SMART" id="SM00644">
    <property type="entry name" value="Ami_2"/>
    <property type="match status" value="1"/>
</dbReference>
<keyword evidence="7" id="KW-0961">Cell wall biogenesis/degradation</keyword>
<dbReference type="GO" id="GO:0009253">
    <property type="term" value="P:peptidoglycan catabolic process"/>
    <property type="evidence" value="ECO:0007669"/>
    <property type="project" value="InterPro"/>
</dbReference>
<dbReference type="PANTHER" id="PTHR30417:SF11">
    <property type="entry name" value="N-ACETYLMURAMOYL-L-ALANINE AMIDASE XLYA"/>
    <property type="match status" value="1"/>
</dbReference>
<dbReference type="SUPFAM" id="SSF55846">
    <property type="entry name" value="N-acetylmuramoyl-L-alanine amidase-like"/>
    <property type="match status" value="1"/>
</dbReference>
<dbReference type="GO" id="GO:0004040">
    <property type="term" value="F:amidase activity"/>
    <property type="evidence" value="ECO:0007669"/>
    <property type="project" value="InterPro"/>
</dbReference>
<evidence type="ECO:0000313" key="9">
    <source>
        <dbReference type="EMBL" id="NBI28333.1"/>
    </source>
</evidence>
<dbReference type="CDD" id="cd06583">
    <property type="entry name" value="PGRP"/>
    <property type="match status" value="1"/>
</dbReference>
<dbReference type="GO" id="GO:0030420">
    <property type="term" value="P:establishment of competence for transformation"/>
    <property type="evidence" value="ECO:0007669"/>
    <property type="project" value="UniProtKB-KW"/>
</dbReference>
<evidence type="ECO:0000313" key="10">
    <source>
        <dbReference type="Proteomes" id="UP000448943"/>
    </source>
</evidence>
<dbReference type="RefSeq" id="WP_160645123.1">
    <property type="nucleotide sequence ID" value="NZ_SIJB01000013.1"/>
</dbReference>
<dbReference type="PROSITE" id="PS51272">
    <property type="entry name" value="SLH"/>
    <property type="match status" value="1"/>
</dbReference>
<organism evidence="9 10">
    <name type="scientific">Chengkuizengella marina</name>
    <dbReference type="NCBI Taxonomy" id="2507566"/>
    <lineage>
        <taxon>Bacteria</taxon>
        <taxon>Bacillati</taxon>
        <taxon>Bacillota</taxon>
        <taxon>Bacilli</taxon>
        <taxon>Bacillales</taxon>
        <taxon>Paenibacillaceae</taxon>
        <taxon>Chengkuizengella</taxon>
    </lineage>
</organism>